<dbReference type="InterPro" id="IPR039762">
    <property type="entry name" value="Nmd2/UPF2"/>
</dbReference>
<evidence type="ECO:0000313" key="6">
    <source>
        <dbReference type="Proteomes" id="UP000000759"/>
    </source>
</evidence>
<keyword evidence="2" id="KW-0963">Cytoplasm</keyword>
<feature type="region of interest" description="Disordered" evidence="3">
    <location>
        <begin position="501"/>
        <end position="530"/>
    </location>
</feature>
<feature type="region of interest" description="Disordered" evidence="3">
    <location>
        <begin position="568"/>
        <end position="616"/>
    </location>
</feature>
<feature type="compositionally biased region" description="Acidic residues" evidence="3">
    <location>
        <begin position="1214"/>
        <end position="1255"/>
    </location>
</feature>
<feature type="region of interest" description="Disordered" evidence="3">
    <location>
        <begin position="1008"/>
        <end position="1044"/>
    </location>
</feature>
<dbReference type="GO" id="GO:0003723">
    <property type="term" value="F:RNA binding"/>
    <property type="evidence" value="ECO:0007669"/>
    <property type="project" value="InterPro"/>
</dbReference>
<dbReference type="Pfam" id="PF04050">
    <property type="entry name" value="Upf2"/>
    <property type="match status" value="1"/>
</dbReference>
<organism evidence="5 6">
    <name type="scientific">Phaeodactylum tricornutum (strain CCAP 1055/1)</name>
    <dbReference type="NCBI Taxonomy" id="556484"/>
    <lineage>
        <taxon>Eukaryota</taxon>
        <taxon>Sar</taxon>
        <taxon>Stramenopiles</taxon>
        <taxon>Ochrophyta</taxon>
        <taxon>Bacillariophyta</taxon>
        <taxon>Bacillariophyceae</taxon>
        <taxon>Bacillariophycidae</taxon>
        <taxon>Naviculales</taxon>
        <taxon>Phaeodactylaceae</taxon>
        <taxon>Phaeodactylum</taxon>
    </lineage>
</organism>
<dbReference type="eggNOG" id="KOG2051">
    <property type="taxonomic scope" value="Eukaryota"/>
</dbReference>
<evidence type="ECO:0000256" key="2">
    <source>
        <dbReference type="ARBA" id="ARBA00022490"/>
    </source>
</evidence>
<proteinExistence type="predicted"/>
<feature type="compositionally biased region" description="Basic and acidic residues" evidence="3">
    <location>
        <begin position="71"/>
        <end position="84"/>
    </location>
</feature>
<dbReference type="InterPro" id="IPR016024">
    <property type="entry name" value="ARM-type_fold"/>
</dbReference>
<dbReference type="GeneID" id="7198839"/>
<feature type="region of interest" description="Disordered" evidence="3">
    <location>
        <begin position="1194"/>
        <end position="1255"/>
    </location>
</feature>
<feature type="domain" description="MIF4G" evidence="4">
    <location>
        <begin position="832"/>
        <end position="1112"/>
    </location>
</feature>
<gene>
    <name evidence="5" type="ORF">PHATRDRAFT_50132</name>
</gene>
<dbReference type="GO" id="GO:0000184">
    <property type="term" value="P:nuclear-transcribed mRNA catabolic process, nonsense-mediated decay"/>
    <property type="evidence" value="ECO:0007669"/>
    <property type="project" value="InterPro"/>
</dbReference>
<dbReference type="STRING" id="556484.B7GD25"/>
<protein>
    <recommendedName>
        <fullName evidence="4">MIF4G domain-containing protein</fullName>
    </recommendedName>
</protein>
<dbReference type="GO" id="GO:0005737">
    <property type="term" value="C:cytoplasm"/>
    <property type="evidence" value="ECO:0007669"/>
    <property type="project" value="UniProtKB-SubCell"/>
</dbReference>
<dbReference type="Gene3D" id="1.25.40.180">
    <property type="match status" value="3"/>
</dbReference>
<dbReference type="InParanoid" id="B7GD25"/>
<feature type="compositionally biased region" description="Polar residues" evidence="3">
    <location>
        <begin position="90"/>
        <end position="101"/>
    </location>
</feature>
<dbReference type="RefSeq" id="XP_002185058.1">
    <property type="nucleotide sequence ID" value="XM_002185022.1"/>
</dbReference>
<feature type="compositionally biased region" description="Gly residues" evidence="3">
    <location>
        <begin position="15"/>
        <end position="25"/>
    </location>
</feature>
<dbReference type="Pfam" id="PF02854">
    <property type="entry name" value="MIF4G"/>
    <property type="match status" value="2"/>
</dbReference>
<evidence type="ECO:0000256" key="1">
    <source>
        <dbReference type="ARBA" id="ARBA00004496"/>
    </source>
</evidence>
<accession>B7GD25</accession>
<name>B7GD25_PHATC</name>
<dbReference type="HOGENOM" id="CLU_249878_0_0_1"/>
<dbReference type="PANTHER" id="PTHR12839:SF7">
    <property type="entry name" value="REGULATOR OF NONSENSE TRANSCRIPTS 2"/>
    <property type="match status" value="1"/>
</dbReference>
<dbReference type="PaxDb" id="2850-Phatr50132"/>
<feature type="region of interest" description="Disordered" evidence="3">
    <location>
        <begin position="1"/>
        <end position="119"/>
    </location>
</feature>
<keyword evidence="6" id="KW-1185">Reference proteome</keyword>
<sequence>MSGRSSAASSASATGRGGGSAGRGRGNTKGRGKTGGRGPKPKANASVSKETGASTPSLQTDSSGNANKALPTKDRGGSGRENRTKPNPVGSKTQGNQKRNTPNPPTLSPKDQQRHQEIEKHAQEVAAEKARAVALARAQAAAIKVREQKQADVDQKVREARDLLQNVINATHAHQRTRADMEPETLQAFRKTFQANKKNLKTDLKKCTTFVKKVKSGVAWSMKPEDIVKDVSTLNLSRYVEEVANGILESSTKPKVSELPSVLSLVTTMHQRYEDFLSMLVPALWKVVNAKPTPAMAKLRRLYVRILTELVLNGIVTETKPLIACVTDASGANASQGTNCSVQDANLMVAFSKAAGFELLDIVPTSVHSAIKLIGNYNETEACTPDGADAIFPSQDVIKQAYPVVEQIPSVLTERAVAAQVSEVLVTHCRAAYHALSTNLTQTHRKLLQLEKRCEQDRLLSGSLTEAREKGLVDARKLQESLQKAVDALADVLDERLPILQQQEEDGDADGSGGLEVWTKGTDGEEDLGPFDDEEMRTFYCDVPDLLTTTPPALLGLAPEAIESRKLDNQRKYGAEGEVVDEGDDGTELPLGSQEEFENEEDEELKDEEDPEIEEQKDTPHYRLMVLLEEELPECHRREQLDELTEKFCTNHGSSKNSRKRLSRTLFLVPRSRLDLLPYYSRMAATVDRVWTDIASPLVADLEHQFHGQAKFKKNQNIESRMKTARYIGELTKFRVAPPIVFLRCLKRCLEDFTGNNVDVTCCLLESCGRFLFRLKHTSGRIATLMETITRLSKAKNLDERHQSLIQAAFYAVKPPPSGPRKQQKEYPPLEAYVRYLLMVRLEPTDTSVSFTAKELIRLPWSDPEQQCGALVCRIMLKACRKGRYRTIYAIAAVADRLRPQRSACEAPVRLVDALLEELRWALEHPDFRDQQRTITYARLLGELYCSSQVTGQLVINQLYDFINIGHEIPNALREASQKLAASQGEESGEQLPLFTSMTGVSQTIKEDEEMEDDNLDAAEQAPAPPTPVAVSQHSKYDPRVPSLEDPPNASYRVKLVCTVLEVVAKSIMSRSVLPRMRGFLAAFQRYLFTKTTLPTDVEFSLLDTFDILDSQWKRFTRTSRDKELEEGSESGFPRYSSWLDAHNVTVAFEESDALLELQKRNHVETLADESKTLGDLHVSMDAHSLNDDSASLLEDEEDDASLSVSAKGSVAEDTNDDETESGDSDEDYEGVTEDDIDSESGGNSEEEEEEFDEEAYMRQLEEEAFERELRRVTIEALEKGKNTSRKLVAENMVSGSQTFKKKPTDLSKPVGASSAVAPTFGLAGTPGITFQLLKKGNKGKVEAKEIVVPSDTNFAKVASKQDDAAARERNFIKQRVLQYEADSAEAELSGGNVYLEQERLQVIRNRPLSMDDIDRNFGTRGGNTLQSGKDKGRTGAASGDRPGTSVILGQRGGGRGGPGRGRGGRGNTSGRTLFRG</sequence>
<dbReference type="OrthoDB" id="27832at2759"/>
<dbReference type="SUPFAM" id="SSF48371">
    <property type="entry name" value="ARM repeat"/>
    <property type="match status" value="2"/>
</dbReference>
<dbReference type="Proteomes" id="UP000000759">
    <property type="component" value="Chromosome 27"/>
</dbReference>
<feature type="compositionally biased region" description="Low complexity" evidence="3">
    <location>
        <begin position="1"/>
        <end position="14"/>
    </location>
</feature>
<feature type="domain" description="MIF4G" evidence="4">
    <location>
        <begin position="626"/>
        <end position="816"/>
    </location>
</feature>
<feature type="compositionally biased region" description="Polar residues" evidence="3">
    <location>
        <begin position="45"/>
        <end position="66"/>
    </location>
</feature>
<feature type="compositionally biased region" description="Acidic residues" evidence="3">
    <location>
        <begin position="578"/>
        <end position="587"/>
    </location>
</feature>
<dbReference type="SMART" id="SM00543">
    <property type="entry name" value="MIF4G"/>
    <property type="match status" value="2"/>
</dbReference>
<dbReference type="InterPro" id="IPR007193">
    <property type="entry name" value="Upf2/Nmd2_C"/>
</dbReference>
<dbReference type="EMBL" id="CM000629">
    <property type="protein sequence ID" value="EEC43505.1"/>
    <property type="molecule type" value="Genomic_DNA"/>
</dbReference>
<dbReference type="PANTHER" id="PTHR12839">
    <property type="entry name" value="NONSENSE-MEDIATED MRNA DECAY PROTEIN 2 UP-FRAMESHIFT SUPPRESSOR 2"/>
    <property type="match status" value="1"/>
</dbReference>
<reference evidence="5 6" key="1">
    <citation type="journal article" date="2008" name="Nature">
        <title>The Phaeodactylum genome reveals the evolutionary history of diatom genomes.</title>
        <authorList>
            <person name="Bowler C."/>
            <person name="Allen A.E."/>
            <person name="Badger J.H."/>
            <person name="Grimwood J."/>
            <person name="Jabbari K."/>
            <person name="Kuo A."/>
            <person name="Maheswari U."/>
            <person name="Martens C."/>
            <person name="Maumus F."/>
            <person name="Otillar R.P."/>
            <person name="Rayko E."/>
            <person name="Salamov A."/>
            <person name="Vandepoele K."/>
            <person name="Beszteri B."/>
            <person name="Gruber A."/>
            <person name="Heijde M."/>
            <person name="Katinka M."/>
            <person name="Mock T."/>
            <person name="Valentin K."/>
            <person name="Verret F."/>
            <person name="Berges J.A."/>
            <person name="Brownlee C."/>
            <person name="Cadoret J.P."/>
            <person name="Chiovitti A."/>
            <person name="Choi C.J."/>
            <person name="Coesel S."/>
            <person name="De Martino A."/>
            <person name="Detter J.C."/>
            <person name="Durkin C."/>
            <person name="Falciatore A."/>
            <person name="Fournet J."/>
            <person name="Haruta M."/>
            <person name="Huysman M.J."/>
            <person name="Jenkins B.D."/>
            <person name="Jiroutova K."/>
            <person name="Jorgensen R.E."/>
            <person name="Joubert Y."/>
            <person name="Kaplan A."/>
            <person name="Kroger N."/>
            <person name="Kroth P.G."/>
            <person name="La Roche J."/>
            <person name="Lindquist E."/>
            <person name="Lommer M."/>
            <person name="Martin-Jezequel V."/>
            <person name="Lopez P.J."/>
            <person name="Lucas S."/>
            <person name="Mangogna M."/>
            <person name="McGinnis K."/>
            <person name="Medlin L.K."/>
            <person name="Montsant A."/>
            <person name="Oudot-Le Secq M.P."/>
            <person name="Napoli C."/>
            <person name="Obornik M."/>
            <person name="Parker M.S."/>
            <person name="Petit J.L."/>
            <person name="Porcel B.M."/>
            <person name="Poulsen N."/>
            <person name="Robison M."/>
            <person name="Rychlewski L."/>
            <person name="Rynearson T.A."/>
            <person name="Schmutz J."/>
            <person name="Shapiro H."/>
            <person name="Siaut M."/>
            <person name="Stanley M."/>
            <person name="Sussman M.R."/>
            <person name="Taylor A.R."/>
            <person name="Vardi A."/>
            <person name="von Dassow P."/>
            <person name="Vyverman W."/>
            <person name="Willis A."/>
            <person name="Wyrwicz L.S."/>
            <person name="Rokhsar D.S."/>
            <person name="Weissenbach J."/>
            <person name="Armbrust E.V."/>
            <person name="Green B.R."/>
            <person name="Van de Peer Y."/>
            <person name="Grigoriev I.V."/>
        </authorList>
    </citation>
    <scope>NUCLEOTIDE SEQUENCE [LARGE SCALE GENOMIC DNA]</scope>
    <source>
        <strain evidence="5 6">CCAP 1055/1</strain>
    </source>
</reference>
<dbReference type="KEGG" id="pti:PHATRDRAFT_50132"/>
<evidence type="ECO:0000256" key="3">
    <source>
        <dbReference type="SAM" id="MobiDB-lite"/>
    </source>
</evidence>
<reference evidence="6" key="2">
    <citation type="submission" date="2008-08" db="EMBL/GenBank/DDBJ databases">
        <authorList>
            <consortium name="Diatom Consortium"/>
            <person name="Grigoriev I."/>
            <person name="Grimwood J."/>
            <person name="Kuo A."/>
            <person name="Otillar R.P."/>
            <person name="Salamov A."/>
            <person name="Detter J.C."/>
            <person name="Lindquist E."/>
            <person name="Shapiro H."/>
            <person name="Lucas S."/>
            <person name="Glavina del Rio T."/>
            <person name="Pitluck S."/>
            <person name="Rokhsar D."/>
            <person name="Bowler C."/>
        </authorList>
    </citation>
    <scope>GENOME REANNOTATION</scope>
    <source>
        <strain evidence="6">CCAP 1055/1</strain>
    </source>
</reference>
<evidence type="ECO:0000313" key="5">
    <source>
        <dbReference type="EMBL" id="EEC43505.1"/>
    </source>
</evidence>
<feature type="compositionally biased region" description="Gly residues" evidence="3">
    <location>
        <begin position="1451"/>
        <end position="1468"/>
    </location>
</feature>
<dbReference type="OMA" id="DFQHHQI"/>
<feature type="compositionally biased region" description="Acidic residues" evidence="3">
    <location>
        <begin position="595"/>
        <end position="613"/>
    </location>
</feature>
<evidence type="ECO:0000259" key="4">
    <source>
        <dbReference type="SMART" id="SM00543"/>
    </source>
</evidence>
<dbReference type="InterPro" id="IPR003890">
    <property type="entry name" value="MIF4G-like_typ-3"/>
</dbReference>
<feature type="compositionally biased region" description="Acidic residues" evidence="3">
    <location>
        <begin position="1008"/>
        <end position="1017"/>
    </location>
</feature>
<feature type="region of interest" description="Disordered" evidence="3">
    <location>
        <begin position="1414"/>
        <end position="1477"/>
    </location>
</feature>
<comment type="subcellular location">
    <subcellularLocation>
        <location evidence="1">Cytoplasm</location>
    </subcellularLocation>
</comment>
<dbReference type="GO" id="GO:0035145">
    <property type="term" value="C:exon-exon junction complex"/>
    <property type="evidence" value="ECO:0007669"/>
    <property type="project" value="TreeGrafter"/>
</dbReference>